<organism evidence="3 5">
    <name type="scientific">Chryseobacterium muglaense</name>
    <dbReference type="NCBI Taxonomy" id="2893752"/>
    <lineage>
        <taxon>Bacteria</taxon>
        <taxon>Pseudomonadati</taxon>
        <taxon>Bacteroidota</taxon>
        <taxon>Flavobacteriia</taxon>
        <taxon>Flavobacteriales</taxon>
        <taxon>Weeksellaceae</taxon>
        <taxon>Chryseobacterium group</taxon>
        <taxon>Chryseobacterium</taxon>
    </lineage>
</organism>
<reference evidence="4" key="2">
    <citation type="submission" date="2023-07" db="EMBL/GenBank/DDBJ databases">
        <title>Description of novel Chryseobacterium sp. strain C-2.</title>
        <authorList>
            <person name="Saticioglu I.B."/>
        </authorList>
    </citation>
    <scope>NUCLEOTIDE SEQUENCE [LARGE SCALE GENOMIC DNA]</scope>
    <source>
        <strain evidence="4">C-2</strain>
    </source>
</reference>
<keyword evidence="1" id="KW-1133">Transmembrane helix</keyword>
<evidence type="ECO:0000256" key="1">
    <source>
        <dbReference type="SAM" id="Phobius"/>
    </source>
</evidence>
<gene>
    <name evidence="2" type="ORF">IEW27_12950</name>
    <name evidence="3" type="ORF">LNP80_19675</name>
</gene>
<evidence type="ECO:0000313" key="2">
    <source>
        <dbReference type="EMBL" id="MBD3905492.1"/>
    </source>
</evidence>
<proteinExistence type="predicted"/>
<dbReference type="EMBL" id="JACXXP010000015">
    <property type="protein sequence ID" value="MBD3905492.1"/>
    <property type="molecule type" value="Genomic_DNA"/>
</dbReference>
<reference evidence="3" key="1">
    <citation type="submission" date="2021-11" db="EMBL/GenBank/DDBJ databases">
        <title>Description of novel Chryseobacterium species.</title>
        <authorList>
            <person name="Saticioglu I.B."/>
            <person name="Ay H."/>
            <person name="Altun S."/>
            <person name="Duman M."/>
        </authorList>
    </citation>
    <scope>NUCLEOTIDE SEQUENCE</scope>
    <source>
        <strain evidence="3">C-39</strain>
    </source>
</reference>
<evidence type="ECO:0000313" key="4">
    <source>
        <dbReference type="Proteomes" id="UP000603715"/>
    </source>
</evidence>
<keyword evidence="1" id="KW-0472">Membrane</keyword>
<dbReference type="RefSeq" id="WP_191179979.1">
    <property type="nucleotide sequence ID" value="NZ_JACXXP010000015.1"/>
</dbReference>
<dbReference type="Proteomes" id="UP000603715">
    <property type="component" value="Unassembled WGS sequence"/>
</dbReference>
<comment type="caution">
    <text evidence="3">The sequence shown here is derived from an EMBL/GenBank/DDBJ whole genome shotgun (WGS) entry which is preliminary data.</text>
</comment>
<dbReference type="Proteomes" id="UP001107960">
    <property type="component" value="Unassembled WGS sequence"/>
</dbReference>
<accession>A0A9Q3UZE7</accession>
<keyword evidence="4" id="KW-1185">Reference proteome</keyword>
<feature type="transmembrane region" description="Helical" evidence="1">
    <location>
        <begin position="172"/>
        <end position="193"/>
    </location>
</feature>
<protein>
    <submittedName>
        <fullName evidence="3">Uncharacterized protein</fullName>
    </submittedName>
</protein>
<evidence type="ECO:0000313" key="3">
    <source>
        <dbReference type="EMBL" id="MCC9036435.1"/>
    </source>
</evidence>
<feature type="transmembrane region" description="Helical" evidence="1">
    <location>
        <begin position="29"/>
        <end position="50"/>
    </location>
</feature>
<reference evidence="2" key="3">
    <citation type="submission" date="2024-05" db="EMBL/GenBank/DDBJ databases">
        <title>Description of novel Chryseobacterium sp. strain C-2.</title>
        <authorList>
            <person name="Saticioglu I.B."/>
        </authorList>
    </citation>
    <scope>NUCLEOTIDE SEQUENCE</scope>
    <source>
        <strain evidence="2">C-2</strain>
    </source>
</reference>
<sequence>MGFIIFVIFLSLVFSLFFSKLKKGKLGQLAKLFRIASVVFAVSVFTYWFIKKSVIGVVNNSLSLQVINKLPQPLDFYVINVNNLDKKTPLETKHIGKIRPEYYRVEYLKMNKSDEYWVAGYLGKKNLVYFSQHSVPNKNIDQMVEVQNYINQSEKLSAIAKKEIEEDNYQNMVMGIWVTLCFLLLFLNFVLLVRKK</sequence>
<name>A0A9Q3UZE7_9FLAO</name>
<keyword evidence="1" id="KW-0812">Transmembrane</keyword>
<dbReference type="AlphaFoldDB" id="A0A9Q3UZE7"/>
<dbReference type="EMBL" id="JAJJML010000001">
    <property type="protein sequence ID" value="MCC9036435.1"/>
    <property type="molecule type" value="Genomic_DNA"/>
</dbReference>
<evidence type="ECO:0000313" key="5">
    <source>
        <dbReference type="Proteomes" id="UP001107960"/>
    </source>
</evidence>